<dbReference type="InterPro" id="IPR001810">
    <property type="entry name" value="F-box_dom"/>
</dbReference>
<dbReference type="EMBL" id="OU466860">
    <property type="protein sequence ID" value="CAH2060075.1"/>
    <property type="molecule type" value="Genomic_DNA"/>
</dbReference>
<dbReference type="PROSITE" id="PS50181">
    <property type="entry name" value="FBOX"/>
    <property type="match status" value="1"/>
</dbReference>
<dbReference type="Pfam" id="PF00646">
    <property type="entry name" value="F-box"/>
    <property type="match status" value="1"/>
</dbReference>
<evidence type="ECO:0000313" key="2">
    <source>
        <dbReference type="EMBL" id="CAH2060075.1"/>
    </source>
</evidence>
<dbReference type="Pfam" id="PF25210">
    <property type="entry name" value="Kelch_FKB95"/>
    <property type="match status" value="1"/>
</dbReference>
<dbReference type="Proteomes" id="UP000836841">
    <property type="component" value="Chromosome 4"/>
</dbReference>
<dbReference type="SUPFAM" id="SSF117281">
    <property type="entry name" value="Kelch motif"/>
    <property type="match status" value="1"/>
</dbReference>
<evidence type="ECO:0000313" key="3">
    <source>
        <dbReference type="Proteomes" id="UP000836841"/>
    </source>
</evidence>
<proteinExistence type="predicted"/>
<dbReference type="SMART" id="SM00256">
    <property type="entry name" value="FBOX"/>
    <property type="match status" value="1"/>
</dbReference>
<protein>
    <recommendedName>
        <fullName evidence="1">F-box domain-containing protein</fullName>
    </recommendedName>
</protein>
<dbReference type="CDD" id="cd22152">
    <property type="entry name" value="F-box_AtAFR-like"/>
    <property type="match status" value="1"/>
</dbReference>
<reference evidence="2 3" key="1">
    <citation type="submission" date="2022-03" db="EMBL/GenBank/DDBJ databases">
        <authorList>
            <person name="Nunn A."/>
            <person name="Chopra R."/>
            <person name="Nunn A."/>
            <person name="Contreras Garrido A."/>
        </authorList>
    </citation>
    <scope>NUCLEOTIDE SEQUENCE [LARGE SCALE GENOMIC DNA]</scope>
</reference>
<dbReference type="InterPro" id="IPR036047">
    <property type="entry name" value="F-box-like_dom_sf"/>
</dbReference>
<dbReference type="InterPro" id="IPR057499">
    <property type="entry name" value="Kelch_FKB95"/>
</dbReference>
<name>A0AAU9S804_THLAR</name>
<dbReference type="Gene3D" id="2.120.10.80">
    <property type="entry name" value="Kelch-type beta propeller"/>
    <property type="match status" value="1"/>
</dbReference>
<dbReference type="InterPro" id="IPR050354">
    <property type="entry name" value="F-box/kelch-repeat_ARATH"/>
</dbReference>
<keyword evidence="3" id="KW-1185">Reference proteome</keyword>
<organism evidence="2 3">
    <name type="scientific">Thlaspi arvense</name>
    <name type="common">Field penny-cress</name>
    <dbReference type="NCBI Taxonomy" id="13288"/>
    <lineage>
        <taxon>Eukaryota</taxon>
        <taxon>Viridiplantae</taxon>
        <taxon>Streptophyta</taxon>
        <taxon>Embryophyta</taxon>
        <taxon>Tracheophyta</taxon>
        <taxon>Spermatophyta</taxon>
        <taxon>Magnoliopsida</taxon>
        <taxon>eudicotyledons</taxon>
        <taxon>Gunneridae</taxon>
        <taxon>Pentapetalae</taxon>
        <taxon>rosids</taxon>
        <taxon>malvids</taxon>
        <taxon>Brassicales</taxon>
        <taxon>Brassicaceae</taxon>
        <taxon>Thlaspideae</taxon>
        <taxon>Thlaspi</taxon>
    </lineage>
</organism>
<dbReference type="InterPro" id="IPR015915">
    <property type="entry name" value="Kelch-typ_b-propeller"/>
</dbReference>
<dbReference type="PANTHER" id="PTHR24414:SF184">
    <property type="entry name" value="GALACTOSE OXIDASE_KELCH REPEAT SUPERFAMILY PROTEIN"/>
    <property type="match status" value="1"/>
</dbReference>
<feature type="domain" description="F-box" evidence="1">
    <location>
        <begin position="31"/>
        <end position="77"/>
    </location>
</feature>
<gene>
    <name evidence="2" type="ORF">TAV2_LOCUS12970</name>
</gene>
<dbReference type="AlphaFoldDB" id="A0AAU9S804"/>
<dbReference type="SUPFAM" id="SSF81383">
    <property type="entry name" value="F-box domain"/>
    <property type="match status" value="1"/>
</dbReference>
<sequence length="231" mass="26340">MSSRTRAEKKKQSLEPQSLIPLQDEQSSEPLSVFTSLPEDVIVDILARVSTFHYPILSLVSKHFRSLVESPEIYVRRSLLGCTEHFLYALIYDIDIGVYRWYVLRRKANGNRRLVLIPSLPAVSRYGSFVAVGSRIYVFNGVNNEDSTTIDCRSHTVQLLPNIPVSMCDSMADIIERRIYIIGDSRCDDGWKKAMVVFNTETKKWEEPAMKKIGIELRDSHVLPSLCGDGW</sequence>
<dbReference type="PANTHER" id="PTHR24414">
    <property type="entry name" value="F-BOX/KELCH-REPEAT PROTEIN SKIP4"/>
    <property type="match status" value="1"/>
</dbReference>
<evidence type="ECO:0000259" key="1">
    <source>
        <dbReference type="PROSITE" id="PS50181"/>
    </source>
</evidence>
<accession>A0AAU9S804</accession>